<dbReference type="OMA" id="HEYQDED"/>
<evidence type="ECO:0000313" key="2">
    <source>
        <dbReference type="RefSeq" id="XP_019053765.1"/>
    </source>
</evidence>
<evidence type="ECO:0000313" key="1">
    <source>
        <dbReference type="Proteomes" id="UP000189703"/>
    </source>
</evidence>
<protein>
    <submittedName>
        <fullName evidence="2">Uncharacterized protein LOC104600170</fullName>
    </submittedName>
</protein>
<gene>
    <name evidence="2" type="primary">LOC104600170</name>
</gene>
<dbReference type="AlphaFoldDB" id="A0A1U8Q6S5"/>
<dbReference type="InParanoid" id="A0A1U8Q6S5"/>
<reference evidence="2" key="1">
    <citation type="submission" date="2025-08" db="UniProtKB">
        <authorList>
            <consortium name="RefSeq"/>
        </authorList>
    </citation>
    <scope>IDENTIFICATION</scope>
</reference>
<organism evidence="1 2">
    <name type="scientific">Nelumbo nucifera</name>
    <name type="common">Sacred lotus</name>
    <dbReference type="NCBI Taxonomy" id="4432"/>
    <lineage>
        <taxon>Eukaryota</taxon>
        <taxon>Viridiplantae</taxon>
        <taxon>Streptophyta</taxon>
        <taxon>Embryophyta</taxon>
        <taxon>Tracheophyta</taxon>
        <taxon>Spermatophyta</taxon>
        <taxon>Magnoliopsida</taxon>
        <taxon>Proteales</taxon>
        <taxon>Nelumbonaceae</taxon>
        <taxon>Nelumbo</taxon>
    </lineage>
</organism>
<accession>A0A1U8Q6S5</accession>
<dbReference type="eggNOG" id="KOG0017">
    <property type="taxonomic scope" value="Eukaryota"/>
</dbReference>
<dbReference type="KEGG" id="nnu:104600170"/>
<dbReference type="Proteomes" id="UP000189703">
    <property type="component" value="Unplaced"/>
</dbReference>
<dbReference type="RefSeq" id="XP_019053765.1">
    <property type="nucleotide sequence ID" value="XM_019198220.1"/>
</dbReference>
<name>A0A1U8Q6S5_NELNU</name>
<proteinExistence type="predicted"/>
<dbReference type="GeneID" id="104600170"/>
<dbReference type="PANTHER" id="PTHR37610:SF97">
    <property type="entry name" value="RETROTRANSPOSON GAG DOMAIN-CONTAINING PROTEIN"/>
    <property type="match status" value="1"/>
</dbReference>
<keyword evidence="1" id="KW-1185">Reference proteome</keyword>
<sequence>MNALWAKNKIGFVDRTILKPDQTKPVELVAWKKCNLMVISWICNALTKDLHDSVAYMDDSQMKAIWDELSTYIPMPVYTCCTCGMMKDLVAEREKDRIYQFLMDLNDRFSTILSNILGIEPLPSAKGGSKNAKDRPKLCCDHCKMTGPGKDRFYELIGYPPGWDVKGNLA</sequence>
<dbReference type="PANTHER" id="PTHR37610">
    <property type="entry name" value="CCHC-TYPE DOMAIN-CONTAINING PROTEIN"/>
    <property type="match status" value="1"/>
</dbReference>
<dbReference type="OrthoDB" id="5544992at2759"/>